<dbReference type="OMA" id="TEKVEHD"/>
<reference evidence="6 7" key="1">
    <citation type="journal article" date="2018" name="Science">
        <title>The opium poppy genome and morphinan production.</title>
        <authorList>
            <person name="Guo L."/>
            <person name="Winzer T."/>
            <person name="Yang X."/>
            <person name="Li Y."/>
            <person name="Ning Z."/>
            <person name="He Z."/>
            <person name="Teodor R."/>
            <person name="Lu Y."/>
            <person name="Bowser T.A."/>
            <person name="Graham I.A."/>
            <person name="Ye K."/>
        </authorList>
    </citation>
    <scope>NUCLEOTIDE SEQUENCE [LARGE SCALE GENOMIC DNA]</scope>
    <source>
        <strain evidence="7">cv. HN1</strain>
        <tissue evidence="6">Leaves</tissue>
    </source>
</reference>
<dbReference type="AlphaFoldDB" id="A0A4Y7IYV9"/>
<dbReference type="PANTHER" id="PTHR10891">
    <property type="entry name" value="EF-HAND CALCIUM-BINDING DOMAIN CONTAINING PROTEIN"/>
    <property type="match status" value="1"/>
</dbReference>
<dbReference type="SMART" id="SM00054">
    <property type="entry name" value="EFh"/>
    <property type="match status" value="2"/>
</dbReference>
<dbReference type="Gramene" id="RZC48403">
    <property type="protein sequence ID" value="RZC48403"/>
    <property type="gene ID" value="C5167_016832"/>
</dbReference>
<dbReference type="CDD" id="cd00051">
    <property type="entry name" value="EFh"/>
    <property type="match status" value="1"/>
</dbReference>
<evidence type="ECO:0000256" key="1">
    <source>
        <dbReference type="ARBA" id="ARBA00022723"/>
    </source>
</evidence>
<feature type="domain" description="EF-hand" evidence="4">
    <location>
        <begin position="16"/>
        <end position="51"/>
    </location>
</feature>
<dbReference type="Proteomes" id="UP000316621">
    <property type="component" value="Chromosome 3"/>
</dbReference>
<dbReference type="Pfam" id="PF13499">
    <property type="entry name" value="EF-hand_7"/>
    <property type="match status" value="1"/>
</dbReference>
<feature type="domain" description="EF-hand" evidence="4">
    <location>
        <begin position="52"/>
        <end position="83"/>
    </location>
</feature>
<keyword evidence="1" id="KW-0479">Metal-binding</keyword>
<dbReference type="PROSITE" id="PS00018">
    <property type="entry name" value="EF_HAND_1"/>
    <property type="match status" value="2"/>
</dbReference>
<dbReference type="InterPro" id="IPR039647">
    <property type="entry name" value="EF_hand_pair_protein_CML-like"/>
</dbReference>
<accession>A0A4Y7IYV9</accession>
<dbReference type="InterPro" id="IPR011992">
    <property type="entry name" value="EF-hand-dom_pair"/>
</dbReference>
<dbReference type="GO" id="GO:0043226">
    <property type="term" value="C:organelle"/>
    <property type="evidence" value="ECO:0007669"/>
    <property type="project" value="UniProtKB-ARBA"/>
</dbReference>
<dbReference type="InterPro" id="IPR018247">
    <property type="entry name" value="EF_Hand_1_Ca_BS"/>
</dbReference>
<dbReference type="EMBL" id="CM010716">
    <property type="protein sequence ID" value="RZC48403.1"/>
    <property type="molecule type" value="Genomic_DNA"/>
</dbReference>
<evidence type="ECO:0000256" key="2">
    <source>
        <dbReference type="ARBA" id="ARBA00022737"/>
    </source>
</evidence>
<name>A0A4Y7IYV9_PAPSO</name>
<evidence type="ECO:0000313" key="7">
    <source>
        <dbReference type="Proteomes" id="UP000316621"/>
    </source>
</evidence>
<dbReference type="STRING" id="3469.A0A4Y7IYV9"/>
<protein>
    <recommendedName>
        <fullName evidence="4">EF-hand domain-containing protein</fullName>
    </recommendedName>
</protein>
<keyword evidence="3" id="KW-0106">Calcium</keyword>
<dbReference type="Gene3D" id="1.10.238.10">
    <property type="entry name" value="EF-hand"/>
    <property type="match status" value="1"/>
</dbReference>
<evidence type="ECO:0000256" key="3">
    <source>
        <dbReference type="ARBA" id="ARBA00022837"/>
    </source>
</evidence>
<dbReference type="Gramene" id="RZC52980">
    <property type="protein sequence ID" value="RZC52980"/>
    <property type="gene ID" value="C5167_011835"/>
</dbReference>
<evidence type="ECO:0000313" key="6">
    <source>
        <dbReference type="EMBL" id="RZC52980.1"/>
    </source>
</evidence>
<evidence type="ECO:0000259" key="4">
    <source>
        <dbReference type="PROSITE" id="PS50222"/>
    </source>
</evidence>
<dbReference type="FunFam" id="1.10.238.10:FF:000178">
    <property type="entry name" value="Calmodulin-2 A"/>
    <property type="match status" value="1"/>
</dbReference>
<organism evidence="6 7">
    <name type="scientific">Papaver somniferum</name>
    <name type="common">Opium poppy</name>
    <dbReference type="NCBI Taxonomy" id="3469"/>
    <lineage>
        <taxon>Eukaryota</taxon>
        <taxon>Viridiplantae</taxon>
        <taxon>Streptophyta</taxon>
        <taxon>Embryophyta</taxon>
        <taxon>Tracheophyta</taxon>
        <taxon>Spermatophyta</taxon>
        <taxon>Magnoliopsida</taxon>
        <taxon>Ranunculales</taxon>
        <taxon>Papaveraceae</taxon>
        <taxon>Papaveroideae</taxon>
        <taxon>Papaver</taxon>
    </lineage>
</organism>
<gene>
    <name evidence="6" type="ORF">C5167_011835</name>
    <name evidence="5" type="ORF">C5167_016832</name>
</gene>
<dbReference type="SUPFAM" id="SSF47473">
    <property type="entry name" value="EF-hand"/>
    <property type="match status" value="1"/>
</dbReference>
<dbReference type="Proteomes" id="UP000316621">
    <property type="component" value="Chromosome 2"/>
</dbReference>
<proteinExistence type="predicted"/>
<evidence type="ECO:0000313" key="5">
    <source>
        <dbReference type="EMBL" id="RZC48403.1"/>
    </source>
</evidence>
<dbReference type="PROSITE" id="PS50222">
    <property type="entry name" value="EF_HAND_2"/>
    <property type="match status" value="2"/>
</dbReference>
<keyword evidence="2" id="KW-0677">Repeat</keyword>
<sequence>MQRQRSTWGSEGEKFTSGVRFDEIFKKFDEDGDGKISHVELGRLLSETGLGERTEDLQAYVATVDSDGDGFIDFNEFIQLCKI</sequence>
<dbReference type="InterPro" id="IPR002048">
    <property type="entry name" value="EF_hand_dom"/>
</dbReference>
<dbReference type="EMBL" id="CM010717">
    <property type="protein sequence ID" value="RZC52980.1"/>
    <property type="molecule type" value="Genomic_DNA"/>
</dbReference>
<keyword evidence="7" id="KW-1185">Reference proteome</keyword>
<dbReference type="GO" id="GO:0005509">
    <property type="term" value="F:calcium ion binding"/>
    <property type="evidence" value="ECO:0007669"/>
    <property type="project" value="InterPro"/>
</dbReference>